<name>A0A0K2UWD1_LEPSM</name>
<dbReference type="GO" id="GO:0003676">
    <property type="term" value="F:nucleic acid binding"/>
    <property type="evidence" value="ECO:0007669"/>
    <property type="project" value="InterPro"/>
</dbReference>
<organism evidence="1">
    <name type="scientific">Lepeophtheirus salmonis</name>
    <name type="common">Salmon louse</name>
    <name type="synonym">Caligus salmonis</name>
    <dbReference type="NCBI Taxonomy" id="72036"/>
    <lineage>
        <taxon>Eukaryota</taxon>
        <taxon>Metazoa</taxon>
        <taxon>Ecdysozoa</taxon>
        <taxon>Arthropoda</taxon>
        <taxon>Crustacea</taxon>
        <taxon>Multicrustacea</taxon>
        <taxon>Hexanauplia</taxon>
        <taxon>Copepoda</taxon>
        <taxon>Siphonostomatoida</taxon>
        <taxon>Caligidae</taxon>
        <taxon>Lepeophtheirus</taxon>
    </lineage>
</organism>
<keyword evidence="1" id="KW-0808">Transferase</keyword>
<protein>
    <submittedName>
        <fullName evidence="1">Histonelysine Nmethyltransferase SETMARlike [Hydra vulgaris]</fullName>
    </submittedName>
</protein>
<sequence length="60" mass="6954">MNNDHRLSTKVKTITAAYYSFLLNPLKPQLQKNRQGLDHKKVLFNHDHEPAHTSAVWSVN</sequence>
<keyword evidence="1" id="KW-0489">Methyltransferase</keyword>
<proteinExistence type="predicted"/>
<dbReference type="GO" id="GO:0032259">
    <property type="term" value="P:methylation"/>
    <property type="evidence" value="ECO:0007669"/>
    <property type="project" value="UniProtKB-KW"/>
</dbReference>
<dbReference type="EMBL" id="HACA01024846">
    <property type="protein sequence ID" value="CDW42207.1"/>
    <property type="molecule type" value="Transcribed_RNA"/>
</dbReference>
<reference evidence="1" key="1">
    <citation type="submission" date="2014-05" db="EMBL/GenBank/DDBJ databases">
        <authorList>
            <person name="Chronopoulou M."/>
        </authorList>
    </citation>
    <scope>NUCLEOTIDE SEQUENCE</scope>
    <source>
        <tissue evidence="1">Whole organism</tissue>
    </source>
</reference>
<evidence type="ECO:0000313" key="1">
    <source>
        <dbReference type="EMBL" id="CDW42207.1"/>
    </source>
</evidence>
<dbReference type="InterPro" id="IPR036397">
    <property type="entry name" value="RNaseH_sf"/>
</dbReference>
<dbReference type="Gene3D" id="3.30.420.10">
    <property type="entry name" value="Ribonuclease H-like superfamily/Ribonuclease H"/>
    <property type="match status" value="1"/>
</dbReference>
<accession>A0A0K2UWD1</accession>
<dbReference type="AlphaFoldDB" id="A0A0K2UWD1"/>
<dbReference type="GO" id="GO:0008168">
    <property type="term" value="F:methyltransferase activity"/>
    <property type="evidence" value="ECO:0007669"/>
    <property type="project" value="UniProtKB-KW"/>
</dbReference>